<evidence type="ECO:0000313" key="2">
    <source>
        <dbReference type="EMBL" id="KAG5455989.1"/>
    </source>
</evidence>
<dbReference type="AlphaFoldDB" id="A0A8H7ZMS7"/>
<proteinExistence type="predicted"/>
<dbReference type="GO" id="GO:0012505">
    <property type="term" value="C:endomembrane system"/>
    <property type="evidence" value="ECO:0007669"/>
    <property type="project" value="TreeGrafter"/>
</dbReference>
<keyword evidence="1" id="KW-0808">Transferase</keyword>
<dbReference type="PANTHER" id="PTHR45918:SF1">
    <property type="entry name" value="ALPHA-1,3_1,6-MANNOSYLTRANSFERASE ALG2"/>
    <property type="match status" value="1"/>
</dbReference>
<gene>
    <name evidence="2" type="ORF">BJ554DRAFT_4392</name>
</gene>
<dbReference type="Proteomes" id="UP000673691">
    <property type="component" value="Unassembled WGS sequence"/>
</dbReference>
<dbReference type="GO" id="GO:0004378">
    <property type="term" value="F:GDP-Man:Man(1)GlcNAc(2)-PP-Dol alpha-1,3-mannosyltransferase activity"/>
    <property type="evidence" value="ECO:0007669"/>
    <property type="project" value="InterPro"/>
</dbReference>
<dbReference type="PANTHER" id="PTHR45918">
    <property type="entry name" value="ALPHA-1,3/1,6-MANNOSYLTRANSFERASE ALG2"/>
    <property type="match status" value="1"/>
</dbReference>
<dbReference type="OrthoDB" id="448893at2759"/>
<name>A0A8H7ZMS7_9FUNG</name>
<comment type="caution">
    <text evidence="2">The sequence shown here is derived from an EMBL/GenBank/DDBJ whole genome shotgun (WGS) entry which is preliminary data.</text>
</comment>
<dbReference type="EMBL" id="JAEFCI010012454">
    <property type="protein sequence ID" value="KAG5455989.1"/>
    <property type="molecule type" value="Genomic_DNA"/>
</dbReference>
<organism evidence="2 3">
    <name type="scientific">Olpidium bornovanus</name>
    <dbReference type="NCBI Taxonomy" id="278681"/>
    <lineage>
        <taxon>Eukaryota</taxon>
        <taxon>Fungi</taxon>
        <taxon>Fungi incertae sedis</taxon>
        <taxon>Olpidiomycota</taxon>
        <taxon>Olpidiomycotina</taxon>
        <taxon>Olpidiomycetes</taxon>
        <taxon>Olpidiales</taxon>
        <taxon>Olpidiaceae</taxon>
        <taxon>Olpidium</taxon>
    </lineage>
</organism>
<evidence type="ECO:0008006" key="4">
    <source>
        <dbReference type="Google" id="ProtNLM"/>
    </source>
</evidence>
<sequence length="131" mass="15083">MFAGTLQVRVRGNVVPVSLFGAFHIVCSILRSLHLAIRILFDPDDYDVIFVDQQSASIPLLRLGKAKIFFYCHFPDKLLTRRDSLLKRIYRWPLDMLEEYTTGTPRTAPCLLLQKFSYTLAMPIFEISDNA</sequence>
<protein>
    <recommendedName>
        <fullName evidence="4">Alpha-1,3/1,6-mannosyltransferase ALG2</fullName>
    </recommendedName>
</protein>
<reference evidence="2 3" key="1">
    <citation type="journal article" name="Sci. Rep.">
        <title>Genome-scale phylogenetic analyses confirm Olpidium as the closest living zoosporic fungus to the non-flagellated, terrestrial fungi.</title>
        <authorList>
            <person name="Chang Y."/>
            <person name="Rochon D."/>
            <person name="Sekimoto S."/>
            <person name="Wang Y."/>
            <person name="Chovatia M."/>
            <person name="Sandor L."/>
            <person name="Salamov A."/>
            <person name="Grigoriev I.V."/>
            <person name="Stajich J.E."/>
            <person name="Spatafora J.W."/>
        </authorList>
    </citation>
    <scope>NUCLEOTIDE SEQUENCE [LARGE SCALE GENOMIC DNA]</scope>
    <source>
        <strain evidence="2">S191</strain>
    </source>
</reference>
<evidence type="ECO:0000256" key="1">
    <source>
        <dbReference type="ARBA" id="ARBA00022679"/>
    </source>
</evidence>
<accession>A0A8H7ZMS7</accession>
<dbReference type="InterPro" id="IPR027054">
    <property type="entry name" value="ALG2"/>
</dbReference>
<evidence type="ECO:0000313" key="3">
    <source>
        <dbReference type="Proteomes" id="UP000673691"/>
    </source>
</evidence>
<keyword evidence="3" id="KW-1185">Reference proteome</keyword>